<feature type="signal peptide" evidence="2">
    <location>
        <begin position="1"/>
        <end position="24"/>
    </location>
</feature>
<keyword evidence="1" id="KW-0812">Transmembrane</keyword>
<evidence type="ECO:0000256" key="2">
    <source>
        <dbReference type="SAM" id="SignalP"/>
    </source>
</evidence>
<keyword evidence="4" id="KW-1185">Reference proteome</keyword>
<accession>A0A545SYS7</accession>
<proteinExistence type="predicted"/>
<dbReference type="EMBL" id="VHSG01000025">
    <property type="protein sequence ID" value="TQV70125.1"/>
    <property type="molecule type" value="Genomic_DNA"/>
</dbReference>
<comment type="caution">
    <text evidence="3">The sequence shown here is derived from an EMBL/GenBank/DDBJ whole genome shotgun (WGS) entry which is preliminary data.</text>
</comment>
<gene>
    <name evidence="3" type="ORF">FKG94_21610</name>
</gene>
<keyword evidence="1" id="KW-0472">Membrane</keyword>
<name>A0A545SYS7_9GAMM</name>
<feature type="chain" id="PRO_5022076782" evidence="2">
    <location>
        <begin position="25"/>
        <end position="78"/>
    </location>
</feature>
<organism evidence="3 4">
    <name type="scientific">Exilibacterium tricleocarpae</name>
    <dbReference type="NCBI Taxonomy" id="2591008"/>
    <lineage>
        <taxon>Bacteria</taxon>
        <taxon>Pseudomonadati</taxon>
        <taxon>Pseudomonadota</taxon>
        <taxon>Gammaproteobacteria</taxon>
        <taxon>Cellvibrionales</taxon>
        <taxon>Cellvibrionaceae</taxon>
        <taxon>Exilibacterium</taxon>
    </lineage>
</organism>
<feature type="transmembrane region" description="Helical" evidence="1">
    <location>
        <begin position="44"/>
        <end position="60"/>
    </location>
</feature>
<dbReference type="Proteomes" id="UP000319732">
    <property type="component" value="Unassembled WGS sequence"/>
</dbReference>
<reference evidence="3 4" key="1">
    <citation type="submission" date="2019-06" db="EMBL/GenBank/DDBJ databases">
        <title>Whole genome sequence for Cellvibrionaceae sp. R142.</title>
        <authorList>
            <person name="Wang G."/>
        </authorList>
    </citation>
    <scope>NUCLEOTIDE SEQUENCE [LARGE SCALE GENOMIC DNA]</scope>
    <source>
        <strain evidence="3 4">R142</strain>
    </source>
</reference>
<keyword evidence="2" id="KW-0732">Signal</keyword>
<evidence type="ECO:0000313" key="3">
    <source>
        <dbReference type="EMBL" id="TQV70125.1"/>
    </source>
</evidence>
<dbReference type="AlphaFoldDB" id="A0A545SYS7"/>
<dbReference type="RefSeq" id="WP_142929029.1">
    <property type="nucleotide sequence ID" value="NZ_ML660103.1"/>
</dbReference>
<sequence length="78" mass="8738">MSIKALHRLLCWLALWLPAASALAHHTDADSFRHPGAAIGFDGGFWWLLGAAALALLWLIRHIWRRRRVDGGGDDRGR</sequence>
<keyword evidence="1" id="KW-1133">Transmembrane helix</keyword>
<evidence type="ECO:0000313" key="4">
    <source>
        <dbReference type="Proteomes" id="UP000319732"/>
    </source>
</evidence>
<evidence type="ECO:0000256" key="1">
    <source>
        <dbReference type="SAM" id="Phobius"/>
    </source>
</evidence>
<protein>
    <submittedName>
        <fullName evidence="3">Uncharacterized protein</fullName>
    </submittedName>
</protein>